<dbReference type="GO" id="GO:0003677">
    <property type="term" value="F:DNA binding"/>
    <property type="evidence" value="ECO:0007669"/>
    <property type="project" value="InterPro"/>
</dbReference>
<dbReference type="PANTHER" id="PTHR33375">
    <property type="entry name" value="CHROMOSOME-PARTITIONING PROTEIN PARB-RELATED"/>
    <property type="match status" value="1"/>
</dbReference>
<proteinExistence type="inferred from homology"/>
<reference evidence="4 5" key="1">
    <citation type="submission" date="2013-09" db="EMBL/GenBank/DDBJ databases">
        <title>High correlation between genotypes and phenotypes of environmental bacteria Comamonas testosteroni strains.</title>
        <authorList>
            <person name="Liu L."/>
            <person name="Zhu W."/>
            <person name="Xia X."/>
            <person name="Xu B."/>
            <person name="Luo M."/>
            <person name="Wang G."/>
        </authorList>
    </citation>
    <scope>NUCLEOTIDE SEQUENCE [LARGE SCALE GENOMIC DNA]</scope>
    <source>
        <strain evidence="4 5">JL40</strain>
    </source>
</reference>
<comment type="caution">
    <text evidence="4">The sequence shown here is derived from an EMBL/GenBank/DDBJ whole genome shotgun (WGS) entry which is preliminary data.</text>
</comment>
<dbReference type="InterPro" id="IPR036086">
    <property type="entry name" value="ParB/Sulfiredoxin_sf"/>
</dbReference>
<dbReference type="InterPro" id="IPR004437">
    <property type="entry name" value="ParB/RepB/Spo0J"/>
</dbReference>
<dbReference type="InterPro" id="IPR003115">
    <property type="entry name" value="ParB_N"/>
</dbReference>
<dbReference type="NCBIfam" id="TIGR00180">
    <property type="entry name" value="parB_part"/>
    <property type="match status" value="1"/>
</dbReference>
<evidence type="ECO:0000256" key="1">
    <source>
        <dbReference type="ARBA" id="ARBA00006295"/>
    </source>
</evidence>
<organism evidence="4 5">
    <name type="scientific">Comamonas testosteroni</name>
    <name type="common">Pseudomonas testosteroni</name>
    <dbReference type="NCBI Taxonomy" id="285"/>
    <lineage>
        <taxon>Bacteria</taxon>
        <taxon>Pseudomonadati</taxon>
        <taxon>Pseudomonadota</taxon>
        <taxon>Betaproteobacteria</taxon>
        <taxon>Burkholderiales</taxon>
        <taxon>Comamonadaceae</taxon>
        <taxon>Comamonas</taxon>
    </lineage>
</organism>
<evidence type="ECO:0000259" key="3">
    <source>
        <dbReference type="SMART" id="SM00470"/>
    </source>
</evidence>
<evidence type="ECO:0000313" key="5">
    <source>
        <dbReference type="Proteomes" id="UP000029553"/>
    </source>
</evidence>
<evidence type="ECO:0000313" key="4">
    <source>
        <dbReference type="EMBL" id="KGH30804.1"/>
    </source>
</evidence>
<name>A0A096FLL3_COMTE</name>
<dbReference type="PANTHER" id="PTHR33375:SF1">
    <property type="entry name" value="CHROMOSOME-PARTITIONING PROTEIN PARB-RELATED"/>
    <property type="match status" value="1"/>
</dbReference>
<dbReference type="SUPFAM" id="SSF110849">
    <property type="entry name" value="ParB/Sulfiredoxin"/>
    <property type="match status" value="1"/>
</dbReference>
<dbReference type="AlphaFoldDB" id="A0A096FLL3"/>
<feature type="compositionally biased region" description="Basic and acidic residues" evidence="2">
    <location>
        <begin position="235"/>
        <end position="253"/>
    </location>
</feature>
<dbReference type="Gene3D" id="1.10.10.730">
    <property type="entry name" value="KorB DNA-binding domain"/>
    <property type="match status" value="1"/>
</dbReference>
<protein>
    <recommendedName>
        <fullName evidence="3">ParB-like N-terminal domain-containing protein</fullName>
    </recommendedName>
</protein>
<dbReference type="GO" id="GO:0007059">
    <property type="term" value="P:chromosome segregation"/>
    <property type="evidence" value="ECO:0007669"/>
    <property type="project" value="TreeGrafter"/>
</dbReference>
<feature type="compositionally biased region" description="Polar residues" evidence="2">
    <location>
        <begin position="292"/>
        <end position="309"/>
    </location>
</feature>
<dbReference type="GO" id="GO:0005694">
    <property type="term" value="C:chromosome"/>
    <property type="evidence" value="ECO:0007669"/>
    <property type="project" value="TreeGrafter"/>
</dbReference>
<dbReference type="RefSeq" id="WP_052084777.1">
    <property type="nucleotide sequence ID" value="NZ_AWOR01000037.1"/>
</dbReference>
<dbReference type="EMBL" id="AWOR01000037">
    <property type="protein sequence ID" value="KGH30804.1"/>
    <property type="molecule type" value="Genomic_DNA"/>
</dbReference>
<dbReference type="InterPro" id="IPR050336">
    <property type="entry name" value="Chromosome_partition/occlusion"/>
</dbReference>
<dbReference type="Pfam" id="PF08535">
    <property type="entry name" value="KorB"/>
    <property type="match status" value="1"/>
</dbReference>
<sequence>MKNITSLTELAAVATRGIQQEDGKPLSVDIDDIVSKAQVRKRFKNLEELAESLKLDGQINAINVAPKNKDGKYVILKGERRWRAGKIAKLKQMKIVIDTRMQDDLDRTAEELAENIQRENLTPFEIADGLSQFKEAGWTNGQISKRVSKTPAFVSLYLSLLSIPSFIRALNDEDVTNDAETLYNLSRIHDLAPQRAIEIVALAKEEKSLSRTATRAILKELTADDGKERGKRGPQAKESKIKPNSSDDSKSAADKALNASQGKPDASSAASESGSTASSQESTAKELDKSAKMNSPAAQDAETQTTVASKPNDAHKKPSQPSVQKNVSFKAVTPGQIILAVSVSIDGVVTNAVVMNDRISLKDGSVWVKTDAGNVTEVLAEQITLRGVQATD</sequence>
<dbReference type="InterPro" id="IPR013741">
    <property type="entry name" value="KorB_domain"/>
</dbReference>
<feature type="domain" description="ParB-like N-terminal" evidence="3">
    <location>
        <begin position="26"/>
        <end position="121"/>
    </location>
</feature>
<dbReference type="SMART" id="SM00470">
    <property type="entry name" value="ParB"/>
    <property type="match status" value="1"/>
</dbReference>
<dbReference type="Proteomes" id="UP000029553">
    <property type="component" value="Unassembled WGS sequence"/>
</dbReference>
<evidence type="ECO:0000256" key="2">
    <source>
        <dbReference type="SAM" id="MobiDB-lite"/>
    </source>
</evidence>
<accession>A0A096FLL3</accession>
<dbReference type="Pfam" id="PF02195">
    <property type="entry name" value="ParB_N"/>
    <property type="match status" value="1"/>
</dbReference>
<gene>
    <name evidence="4" type="ORF">P353_08060</name>
</gene>
<feature type="region of interest" description="Disordered" evidence="2">
    <location>
        <begin position="220"/>
        <end position="327"/>
    </location>
</feature>
<comment type="similarity">
    <text evidence="1">Belongs to the ParB family.</text>
</comment>
<dbReference type="InterPro" id="IPR042075">
    <property type="entry name" value="KorB_DNA-db"/>
</dbReference>
<feature type="compositionally biased region" description="Low complexity" evidence="2">
    <location>
        <begin position="266"/>
        <end position="282"/>
    </location>
</feature>
<dbReference type="Gene3D" id="3.90.1530.30">
    <property type="match status" value="1"/>
</dbReference>